<feature type="region of interest" description="Disordered" evidence="13">
    <location>
        <begin position="53"/>
        <end position="90"/>
    </location>
</feature>
<evidence type="ECO:0000256" key="1">
    <source>
        <dbReference type="ARBA" id="ARBA00000621"/>
    </source>
</evidence>
<evidence type="ECO:0000256" key="4">
    <source>
        <dbReference type="ARBA" id="ARBA00022553"/>
    </source>
</evidence>
<evidence type="ECO:0000256" key="6">
    <source>
        <dbReference type="ARBA" id="ARBA00022801"/>
    </source>
</evidence>
<dbReference type="PRINTS" id="PR00387">
    <property type="entry name" value="PDIESTERASE1"/>
</dbReference>
<dbReference type="InterPro" id="IPR003607">
    <property type="entry name" value="HD/PDEase_dom"/>
</dbReference>
<dbReference type="GeneTree" id="ENSGT00940000157817"/>
<feature type="binding site" evidence="11">
    <location>
        <position position="598"/>
    </location>
    <ligand>
        <name>Zn(2+)</name>
        <dbReference type="ChEBI" id="CHEBI:29105"/>
        <label>1</label>
    </ligand>
</feature>
<evidence type="ECO:0000256" key="10">
    <source>
        <dbReference type="PIRSR" id="PIRSR623088-2"/>
    </source>
</evidence>
<dbReference type="UniPathway" id="UPA00762">
    <property type="reaction ID" value="UER00747"/>
</dbReference>
<comment type="pathway">
    <text evidence="2">Purine metabolism; 3',5'-cyclic AMP degradation; AMP from 3',5'-cyclic AMP: step 1/1.</text>
</comment>
<dbReference type="PROSITE" id="PS00126">
    <property type="entry name" value="PDEASE_I_1"/>
    <property type="match status" value="1"/>
</dbReference>
<comment type="function">
    <text evidence="8">Hydrolyzes the second messenger cAMP, which is a key regulator of many important physiological processes. May be involved in specific signaling in the thyroid gland.</text>
</comment>
<evidence type="ECO:0000256" key="13">
    <source>
        <dbReference type="SAM" id="MobiDB-lite"/>
    </source>
</evidence>
<dbReference type="InterPro" id="IPR035965">
    <property type="entry name" value="PAS-like_dom_sf"/>
</dbReference>
<evidence type="ECO:0000313" key="17">
    <source>
        <dbReference type="Proteomes" id="UP000694544"/>
    </source>
</evidence>
<keyword evidence="6 12" id="KW-0378">Hydrolase</keyword>
<feature type="domain" description="PAS" evidence="14">
    <location>
        <begin position="271"/>
        <end position="335"/>
    </location>
</feature>
<dbReference type="InterPro" id="IPR002073">
    <property type="entry name" value="PDEase_catalytic_dom"/>
</dbReference>
<keyword evidence="7" id="KW-0114">cAMP</keyword>
<dbReference type="SUPFAM" id="SSF109604">
    <property type="entry name" value="HD-domain/PDEase-like"/>
    <property type="match status" value="1"/>
</dbReference>
<dbReference type="GO" id="GO:0004115">
    <property type="term" value="F:3',5'-cyclic-AMP phosphodiesterase activity"/>
    <property type="evidence" value="ECO:0007669"/>
    <property type="project" value="UniProtKB-EC"/>
</dbReference>
<dbReference type="EC" id="3.1.4.-" evidence="12"/>
<feature type="binding site" evidence="11">
    <location>
        <position position="723"/>
    </location>
    <ligand>
        <name>Zn(2+)</name>
        <dbReference type="ChEBI" id="CHEBI:29105"/>
        <label>1</label>
    </ligand>
</feature>
<feature type="region of interest" description="Disordered" evidence="13">
    <location>
        <begin position="18"/>
        <end position="39"/>
    </location>
</feature>
<evidence type="ECO:0000259" key="14">
    <source>
        <dbReference type="PROSITE" id="PS50112"/>
    </source>
</evidence>
<evidence type="ECO:0000256" key="3">
    <source>
        <dbReference type="ARBA" id="ARBA00006437"/>
    </source>
</evidence>
<comment type="cofactor">
    <cofactor evidence="12">
        <name>a divalent metal cation</name>
        <dbReference type="ChEBI" id="CHEBI:60240"/>
    </cofactor>
    <text evidence="12">Binds 2 divalent metal cations per subunit. Site 1 may preferentially bind zinc ions, while site 2 has a preference for magnesium and/or manganese ions.</text>
</comment>
<dbReference type="InterPro" id="IPR036971">
    <property type="entry name" value="PDEase_catalytic_dom_sf"/>
</dbReference>
<dbReference type="CDD" id="cd00077">
    <property type="entry name" value="HDc"/>
    <property type="match status" value="1"/>
</dbReference>
<dbReference type="CDD" id="cd00130">
    <property type="entry name" value="PAS"/>
    <property type="match status" value="1"/>
</dbReference>
<feature type="active site" description="Proton donor" evidence="9">
    <location>
        <position position="557"/>
    </location>
</feature>
<feature type="binding site" evidence="11">
    <location>
        <position position="561"/>
    </location>
    <ligand>
        <name>Zn(2+)</name>
        <dbReference type="ChEBI" id="CHEBI:29105"/>
        <label>1</label>
    </ligand>
</feature>
<evidence type="ECO:0000313" key="16">
    <source>
        <dbReference type="Ensembl" id="ENSMMSP00000022694.1"/>
    </source>
</evidence>
<protein>
    <recommendedName>
        <fullName evidence="12">Phosphodiesterase</fullName>
        <ecNumber evidence="12">3.1.4.-</ecNumber>
    </recommendedName>
</protein>
<evidence type="ECO:0000256" key="8">
    <source>
        <dbReference type="ARBA" id="ARBA00056309"/>
    </source>
</evidence>
<reference evidence="16" key="2">
    <citation type="submission" date="2025-09" db="UniProtKB">
        <authorList>
            <consortium name="Ensembl"/>
        </authorList>
    </citation>
    <scope>IDENTIFICATION</scope>
</reference>
<dbReference type="Pfam" id="PF23198">
    <property type="entry name" value="PDE8A_N"/>
    <property type="match status" value="1"/>
</dbReference>
<dbReference type="InterPro" id="IPR023174">
    <property type="entry name" value="PDEase_CS"/>
</dbReference>
<evidence type="ECO:0000256" key="12">
    <source>
        <dbReference type="RuleBase" id="RU363067"/>
    </source>
</evidence>
<comment type="similarity">
    <text evidence="3">Belongs to the cyclic nucleotide phosphodiesterase family. PDE8 subfamily.</text>
</comment>
<dbReference type="GO" id="GO:0046872">
    <property type="term" value="F:metal ion binding"/>
    <property type="evidence" value="ECO:0007669"/>
    <property type="project" value="UniProtKB-KW"/>
</dbReference>
<evidence type="ECO:0000256" key="9">
    <source>
        <dbReference type="PIRSR" id="PIRSR623088-1"/>
    </source>
</evidence>
<keyword evidence="17" id="KW-1185">Reference proteome</keyword>
<dbReference type="PROSITE" id="PS50112">
    <property type="entry name" value="PAS"/>
    <property type="match status" value="1"/>
</dbReference>
<keyword evidence="4" id="KW-0597">Phosphoprotein</keyword>
<dbReference type="Pfam" id="PF08629">
    <property type="entry name" value="PDE8"/>
    <property type="match status" value="1"/>
</dbReference>
<dbReference type="GO" id="GO:0007165">
    <property type="term" value="P:signal transduction"/>
    <property type="evidence" value="ECO:0007669"/>
    <property type="project" value="InterPro"/>
</dbReference>
<feature type="compositionally biased region" description="Polar residues" evidence="13">
    <location>
        <begin position="23"/>
        <end position="33"/>
    </location>
</feature>
<feature type="binding site" evidence="11">
    <location>
        <position position="598"/>
    </location>
    <ligand>
        <name>Zn(2+)</name>
        <dbReference type="ChEBI" id="CHEBI:29105"/>
        <label>2</label>
    </ligand>
</feature>
<dbReference type="FunFam" id="1.10.1300.10:FF:000002">
    <property type="entry name" value="Phosphodiesterase"/>
    <property type="match status" value="1"/>
</dbReference>
<dbReference type="SUPFAM" id="SSF55785">
    <property type="entry name" value="PYP-like sensor domain (PAS domain)"/>
    <property type="match status" value="1"/>
</dbReference>
<dbReference type="FunFam" id="3.30.450.20:FF:000023">
    <property type="entry name" value="Phosphodiesterase"/>
    <property type="match status" value="1"/>
</dbReference>
<feature type="binding site" evidence="10">
    <location>
        <position position="775"/>
    </location>
    <ligand>
        <name>AMP</name>
        <dbReference type="ChEBI" id="CHEBI:456215"/>
    </ligand>
</feature>
<feature type="binding site" evidence="10">
    <location>
        <position position="723"/>
    </location>
    <ligand>
        <name>AMP</name>
        <dbReference type="ChEBI" id="CHEBI:456215"/>
    </ligand>
</feature>
<reference evidence="16" key="1">
    <citation type="submission" date="2025-08" db="UniProtKB">
        <authorList>
            <consortium name="Ensembl"/>
        </authorList>
    </citation>
    <scope>IDENTIFICATION</scope>
</reference>
<evidence type="ECO:0000259" key="15">
    <source>
        <dbReference type="PROSITE" id="PS51845"/>
    </source>
</evidence>
<dbReference type="Proteomes" id="UP000694544">
    <property type="component" value="Unplaced"/>
</dbReference>
<dbReference type="PROSITE" id="PS51845">
    <property type="entry name" value="PDEASE_I_2"/>
    <property type="match status" value="1"/>
</dbReference>
<evidence type="ECO:0000256" key="2">
    <source>
        <dbReference type="ARBA" id="ARBA00004703"/>
    </source>
</evidence>
<feature type="binding site" evidence="10">
    <location>
        <begin position="557"/>
        <end position="561"/>
    </location>
    <ligand>
        <name>AMP</name>
        <dbReference type="ChEBI" id="CHEBI:456215"/>
    </ligand>
</feature>
<gene>
    <name evidence="16" type="primary">PDE8B</name>
</gene>
<organism evidence="16 17">
    <name type="scientific">Moschus moschiferus</name>
    <name type="common">Siberian musk deer</name>
    <name type="synonym">Moschus sibiricus</name>
    <dbReference type="NCBI Taxonomy" id="68415"/>
    <lineage>
        <taxon>Eukaryota</taxon>
        <taxon>Metazoa</taxon>
        <taxon>Chordata</taxon>
        <taxon>Craniata</taxon>
        <taxon>Vertebrata</taxon>
        <taxon>Euteleostomi</taxon>
        <taxon>Mammalia</taxon>
        <taxon>Eutheria</taxon>
        <taxon>Laurasiatheria</taxon>
        <taxon>Artiodactyla</taxon>
        <taxon>Ruminantia</taxon>
        <taxon>Pecora</taxon>
        <taxon>Moschidae</taxon>
        <taxon>Moschus</taxon>
    </lineage>
</organism>
<dbReference type="SMART" id="SM00471">
    <property type="entry name" value="HDc"/>
    <property type="match status" value="1"/>
</dbReference>
<evidence type="ECO:0000256" key="11">
    <source>
        <dbReference type="PIRSR" id="PIRSR623088-3"/>
    </source>
</evidence>
<dbReference type="Ensembl" id="ENSMMST00000025130.1">
    <property type="protein sequence ID" value="ENSMMSP00000022694.1"/>
    <property type="gene ID" value="ENSMMSG00000015917.1"/>
</dbReference>
<dbReference type="GO" id="GO:0006198">
    <property type="term" value="P:cAMP catabolic process"/>
    <property type="evidence" value="ECO:0007669"/>
    <property type="project" value="UniProtKB-UniPathway"/>
</dbReference>
<feature type="binding site" evidence="11">
    <location>
        <position position="597"/>
    </location>
    <ligand>
        <name>Zn(2+)</name>
        <dbReference type="ChEBI" id="CHEBI:29105"/>
        <label>1</label>
    </ligand>
</feature>
<comment type="catalytic activity">
    <reaction evidence="1">
        <text>3',5'-cyclic AMP + H2O = AMP + H(+)</text>
        <dbReference type="Rhea" id="RHEA:25277"/>
        <dbReference type="ChEBI" id="CHEBI:15377"/>
        <dbReference type="ChEBI" id="CHEBI:15378"/>
        <dbReference type="ChEBI" id="CHEBI:58165"/>
        <dbReference type="ChEBI" id="CHEBI:456215"/>
        <dbReference type="EC" id="3.1.4.53"/>
    </reaction>
</comment>
<feature type="binding site" evidence="10">
    <location>
        <position position="598"/>
    </location>
    <ligand>
        <name>AMP</name>
        <dbReference type="ChEBI" id="CHEBI:456215"/>
    </ligand>
</feature>
<dbReference type="Gene3D" id="1.10.1300.10">
    <property type="entry name" value="3'5'-cyclic nucleotide phosphodiesterase, catalytic domain"/>
    <property type="match status" value="1"/>
</dbReference>
<dbReference type="SMART" id="SM00091">
    <property type="entry name" value="PAS"/>
    <property type="match status" value="1"/>
</dbReference>
<feature type="compositionally biased region" description="Low complexity" evidence="13">
    <location>
        <begin position="76"/>
        <end position="88"/>
    </location>
</feature>
<feature type="domain" description="PDEase" evidence="15">
    <location>
        <begin position="481"/>
        <end position="817"/>
    </location>
</feature>
<sequence>MGCAPSIHVSQSGVIYCRDSDESSSPRQTTGASQGPAAPLHGLFVQTDAADAIPQSRASGPPGAARARRARGELGSGSSAGSAATTCGGRRRHCCSSAEAETQTSYTSVKQVASAEVRIGPMRLTQDPIQVLLIFAKEDSQSDGFWWACDRAGYSCNIARTPESALECFLDKHHEIIVIDHRQTRNFDAEAVCRSIRATNPSEHAVILAVVSQASGNYEEASVLPLLHAGFNRRFMENSSIIACYNELIQIEHGEVLSQFKLRACNSVFTALDHCHEAIEITSDDHVIQYVNPAFERMMGYHKGELLGKELAELPKSDKNRADLLDTINTCIKKGKEWQGVYYARRKSGDSIQQHVKITPVIGQGGKIRHFVSLKKLCCTADKNKQILKIHRDSGDNSQTESHSFRYKNRRKESIDVKSISSRGSDAPSLQNRRYPSMARIHSMTIEAPITKDGLRRLSGNEYVFTKNVHQSHSHLAMPVTINDVPPSIAQLLDNEESWEFNIFELEAVTHKRPLVYLGLKVFSRFGVCEFLHCSETTLRAWLQVIEANYHSSNAYHNSTHAADVLHATAFFLGKERVKGSLDQLDEVAALIAATVHDVDHPGRTNSFLCNAGSELAVLYNDTAVLESHHTALAFQLTVKDSKCNIFKNIDRNHYRTLRQAIIDMVLATEMTKHFEHVNKFVNSINKPIAAEIDGSDCECSPPGKNFPENQTLIKRMMIKCADVANPCRPLDLCIEWAGRISEEYFAQTDEEKRQGLPVVMPVFDRNTCSIPKSQISFIDYFITDMFDAWDAFAHLPTLMQHLADNYKHWKTLDDLKCKSLRLPSDS</sequence>
<dbReference type="Gene3D" id="3.30.450.20">
    <property type="entry name" value="PAS domain"/>
    <property type="match status" value="1"/>
</dbReference>
<dbReference type="InterPro" id="IPR057304">
    <property type="entry name" value="PDE8-like_REC_N"/>
</dbReference>
<evidence type="ECO:0000256" key="7">
    <source>
        <dbReference type="ARBA" id="ARBA00023149"/>
    </source>
</evidence>
<dbReference type="PANTHER" id="PTHR11347">
    <property type="entry name" value="CYCLIC NUCLEOTIDE PHOSPHODIESTERASE"/>
    <property type="match status" value="1"/>
</dbReference>
<proteinExistence type="inferred from homology"/>
<accession>A0A8C6FQJ9</accession>
<dbReference type="Pfam" id="PF00233">
    <property type="entry name" value="PDEase_I"/>
    <property type="match status" value="1"/>
</dbReference>
<dbReference type="AlphaFoldDB" id="A0A8C6FQJ9"/>
<dbReference type="InterPro" id="IPR023088">
    <property type="entry name" value="PDEase"/>
</dbReference>
<feature type="compositionally biased region" description="Low complexity" evidence="13">
    <location>
        <begin position="56"/>
        <end position="65"/>
    </location>
</feature>
<dbReference type="InterPro" id="IPR000014">
    <property type="entry name" value="PAS"/>
</dbReference>
<dbReference type="NCBIfam" id="TIGR00229">
    <property type="entry name" value="sensory_box"/>
    <property type="match status" value="1"/>
</dbReference>
<name>A0A8C6FQJ9_MOSMO</name>
<keyword evidence="5 11" id="KW-0479">Metal-binding</keyword>
<evidence type="ECO:0000256" key="5">
    <source>
        <dbReference type="ARBA" id="ARBA00022723"/>
    </source>
</evidence>
<dbReference type="Pfam" id="PF13426">
    <property type="entry name" value="PAS_9"/>
    <property type="match status" value="1"/>
</dbReference>